<dbReference type="RefSeq" id="WP_149114837.1">
    <property type="nucleotide sequence ID" value="NZ_CP042425.1"/>
</dbReference>
<accession>A0A5C1AMT9</accession>
<sequence>MGSWGPEPWANDTASEWYDDLFEQTGFVLRVDGALRRDVAEDAETVRAAAYLVVALARGTVWPGDRRAVLELAASKLQEMVDREDELDLPDHHLDRVREELQVLQDRLAGGRG</sequence>
<dbReference type="Proteomes" id="UP000324974">
    <property type="component" value="Chromosome"/>
</dbReference>
<evidence type="ECO:0000313" key="2">
    <source>
        <dbReference type="Proteomes" id="UP000324974"/>
    </source>
</evidence>
<dbReference type="AlphaFoldDB" id="A0A5C1AMT9"/>
<dbReference type="EMBL" id="CP042425">
    <property type="protein sequence ID" value="QEL20551.1"/>
    <property type="molecule type" value="Genomic_DNA"/>
</dbReference>
<evidence type="ECO:0000313" key="1">
    <source>
        <dbReference type="EMBL" id="QEL20551.1"/>
    </source>
</evidence>
<name>A0A5C1AMT9_9BACT</name>
<evidence type="ECO:0008006" key="3">
    <source>
        <dbReference type="Google" id="ProtNLM"/>
    </source>
</evidence>
<reference evidence="2" key="1">
    <citation type="submission" date="2019-08" db="EMBL/GenBank/DDBJ databases">
        <title>Limnoglobus roseus gen. nov., sp. nov., a novel freshwater planctomycete with a giant genome from the family Gemmataceae.</title>
        <authorList>
            <person name="Kulichevskaya I.S."/>
            <person name="Naumoff D.G."/>
            <person name="Miroshnikov K."/>
            <person name="Ivanova A."/>
            <person name="Philippov D.A."/>
            <person name="Hakobyan A."/>
            <person name="Rijpstra I.C."/>
            <person name="Sinninghe Damste J.S."/>
            <person name="Liesack W."/>
            <person name="Dedysh S.N."/>
        </authorList>
    </citation>
    <scope>NUCLEOTIDE SEQUENCE [LARGE SCALE GENOMIC DNA]</scope>
    <source>
        <strain evidence="2">PX52</strain>
    </source>
</reference>
<organism evidence="1 2">
    <name type="scientific">Limnoglobus roseus</name>
    <dbReference type="NCBI Taxonomy" id="2598579"/>
    <lineage>
        <taxon>Bacteria</taxon>
        <taxon>Pseudomonadati</taxon>
        <taxon>Planctomycetota</taxon>
        <taxon>Planctomycetia</taxon>
        <taxon>Gemmatales</taxon>
        <taxon>Gemmataceae</taxon>
        <taxon>Limnoglobus</taxon>
    </lineage>
</organism>
<dbReference type="OrthoDB" id="4990567at2"/>
<dbReference type="KEGG" id="lrs:PX52LOC_07656"/>
<gene>
    <name evidence="1" type="ORF">PX52LOC_07656</name>
</gene>
<protein>
    <recommendedName>
        <fullName evidence="3">DUF4259 domain-containing protein</fullName>
    </recommendedName>
</protein>
<keyword evidence="2" id="KW-1185">Reference proteome</keyword>
<proteinExistence type="predicted"/>